<dbReference type="InterPro" id="IPR044946">
    <property type="entry name" value="Restrct_endonuc_typeI_TRD_sf"/>
</dbReference>
<dbReference type="PANTHER" id="PTHR43140">
    <property type="entry name" value="TYPE-1 RESTRICTION ENZYME ECOKI SPECIFICITY PROTEIN"/>
    <property type="match status" value="1"/>
</dbReference>
<gene>
    <name evidence="5" type="ORF">EZS27_012853</name>
</gene>
<evidence type="ECO:0000256" key="3">
    <source>
        <dbReference type="ARBA" id="ARBA00023125"/>
    </source>
</evidence>
<dbReference type="AlphaFoldDB" id="A0A5J4RZE7"/>
<accession>A0A5J4RZE7</accession>
<name>A0A5J4RZE7_9ZZZZ</name>
<dbReference type="InterPro" id="IPR051212">
    <property type="entry name" value="Type-I_RE_S_subunit"/>
</dbReference>
<feature type="domain" description="Type I restriction modification DNA specificity" evidence="4">
    <location>
        <begin position="9"/>
        <end position="62"/>
    </location>
</feature>
<dbReference type="GO" id="GO:0003677">
    <property type="term" value="F:DNA binding"/>
    <property type="evidence" value="ECO:0007669"/>
    <property type="project" value="UniProtKB-KW"/>
</dbReference>
<proteinExistence type="inferred from homology"/>
<evidence type="ECO:0000256" key="1">
    <source>
        <dbReference type="ARBA" id="ARBA00010923"/>
    </source>
</evidence>
<reference evidence="5" key="1">
    <citation type="submission" date="2019-03" db="EMBL/GenBank/DDBJ databases">
        <title>Single cell metagenomics reveals metabolic interactions within the superorganism composed of flagellate Streblomastix strix and complex community of Bacteroidetes bacteria on its surface.</title>
        <authorList>
            <person name="Treitli S.C."/>
            <person name="Kolisko M."/>
            <person name="Husnik F."/>
            <person name="Keeling P."/>
            <person name="Hampl V."/>
        </authorList>
    </citation>
    <scope>NUCLEOTIDE SEQUENCE</scope>
    <source>
        <strain evidence="5">STM</strain>
    </source>
</reference>
<evidence type="ECO:0000256" key="2">
    <source>
        <dbReference type="ARBA" id="ARBA00022747"/>
    </source>
</evidence>
<organism evidence="5">
    <name type="scientific">termite gut metagenome</name>
    <dbReference type="NCBI Taxonomy" id="433724"/>
    <lineage>
        <taxon>unclassified sequences</taxon>
        <taxon>metagenomes</taxon>
        <taxon>organismal metagenomes</taxon>
    </lineage>
</organism>
<evidence type="ECO:0000313" key="5">
    <source>
        <dbReference type="EMBL" id="KAA6339189.1"/>
    </source>
</evidence>
<dbReference type="Gene3D" id="3.90.220.20">
    <property type="entry name" value="DNA methylase specificity domains"/>
    <property type="match status" value="1"/>
</dbReference>
<dbReference type="InterPro" id="IPR000055">
    <property type="entry name" value="Restrct_endonuc_typeI_TRD"/>
</dbReference>
<keyword evidence="3" id="KW-0238">DNA-binding</keyword>
<dbReference type="Pfam" id="PF01420">
    <property type="entry name" value="Methylase_S"/>
    <property type="match status" value="1"/>
</dbReference>
<protein>
    <recommendedName>
        <fullName evidence="4">Type I restriction modification DNA specificity domain-containing protein</fullName>
    </recommendedName>
</protein>
<keyword evidence="2" id="KW-0680">Restriction system</keyword>
<dbReference type="SUPFAM" id="SSF116734">
    <property type="entry name" value="DNA methylase specificity domain"/>
    <property type="match status" value="1"/>
</dbReference>
<dbReference type="PANTHER" id="PTHR43140:SF1">
    <property type="entry name" value="TYPE I RESTRICTION ENZYME ECOKI SPECIFICITY SUBUNIT"/>
    <property type="match status" value="1"/>
</dbReference>
<evidence type="ECO:0000259" key="4">
    <source>
        <dbReference type="Pfam" id="PF01420"/>
    </source>
</evidence>
<dbReference type="EMBL" id="SNRY01000556">
    <property type="protein sequence ID" value="KAA6339189.1"/>
    <property type="molecule type" value="Genomic_DNA"/>
</dbReference>
<sequence>MMHIFFSGEINNYRKGVGIQSLSGNTLSSIVIPLPPLAEQQRIVTQIETIFNQLNEIEQAIKA</sequence>
<comment type="similarity">
    <text evidence="1">Belongs to the type-I restriction system S methylase family.</text>
</comment>
<comment type="caution">
    <text evidence="5">The sequence shown here is derived from an EMBL/GenBank/DDBJ whole genome shotgun (WGS) entry which is preliminary data.</text>
</comment>
<dbReference type="GO" id="GO:0009307">
    <property type="term" value="P:DNA restriction-modification system"/>
    <property type="evidence" value="ECO:0007669"/>
    <property type="project" value="UniProtKB-KW"/>
</dbReference>